<dbReference type="SUPFAM" id="SSF81383">
    <property type="entry name" value="F-box domain"/>
    <property type="match status" value="1"/>
</dbReference>
<comment type="caution">
    <text evidence="3">The sequence shown here is derived from an EMBL/GenBank/DDBJ whole genome shotgun (WGS) entry which is preliminary data.</text>
</comment>
<dbReference type="PANTHER" id="PTHR31672">
    <property type="entry name" value="BNACNNG10540D PROTEIN"/>
    <property type="match status" value="1"/>
</dbReference>
<dbReference type="OrthoDB" id="5314306at2759"/>
<protein>
    <recommendedName>
        <fullName evidence="2">F-box domain-containing protein</fullName>
    </recommendedName>
</protein>
<proteinExistence type="predicted"/>
<dbReference type="Gene3D" id="1.20.1280.50">
    <property type="match status" value="1"/>
</dbReference>
<gene>
    <name evidence="3" type="ORF">H5410_037828</name>
</gene>
<feature type="compositionally biased region" description="Acidic residues" evidence="1">
    <location>
        <begin position="480"/>
        <end position="489"/>
    </location>
</feature>
<feature type="region of interest" description="Disordered" evidence="1">
    <location>
        <begin position="469"/>
        <end position="489"/>
    </location>
</feature>
<organism evidence="3 4">
    <name type="scientific">Solanum commersonii</name>
    <name type="common">Commerson's wild potato</name>
    <name type="synonym">Commerson's nightshade</name>
    <dbReference type="NCBI Taxonomy" id="4109"/>
    <lineage>
        <taxon>Eukaryota</taxon>
        <taxon>Viridiplantae</taxon>
        <taxon>Streptophyta</taxon>
        <taxon>Embryophyta</taxon>
        <taxon>Tracheophyta</taxon>
        <taxon>Spermatophyta</taxon>
        <taxon>Magnoliopsida</taxon>
        <taxon>eudicotyledons</taxon>
        <taxon>Gunneridae</taxon>
        <taxon>Pentapetalae</taxon>
        <taxon>asterids</taxon>
        <taxon>lamiids</taxon>
        <taxon>Solanales</taxon>
        <taxon>Solanaceae</taxon>
        <taxon>Solanoideae</taxon>
        <taxon>Solaneae</taxon>
        <taxon>Solanum</taxon>
    </lineage>
</organism>
<dbReference type="Proteomes" id="UP000824120">
    <property type="component" value="Chromosome 7"/>
</dbReference>
<evidence type="ECO:0000259" key="2">
    <source>
        <dbReference type="PROSITE" id="PS50181"/>
    </source>
</evidence>
<dbReference type="NCBIfam" id="TIGR01640">
    <property type="entry name" value="F_box_assoc_1"/>
    <property type="match status" value="1"/>
</dbReference>
<dbReference type="SMART" id="SM00256">
    <property type="entry name" value="FBOX"/>
    <property type="match status" value="1"/>
</dbReference>
<dbReference type="InterPro" id="IPR050796">
    <property type="entry name" value="SCF_F-box_component"/>
</dbReference>
<evidence type="ECO:0000256" key="1">
    <source>
        <dbReference type="SAM" id="MobiDB-lite"/>
    </source>
</evidence>
<dbReference type="InterPro" id="IPR036047">
    <property type="entry name" value="F-box-like_dom_sf"/>
</dbReference>
<reference evidence="3 4" key="1">
    <citation type="submission" date="2020-09" db="EMBL/GenBank/DDBJ databases">
        <title>De no assembly of potato wild relative species, Solanum commersonii.</title>
        <authorList>
            <person name="Cho K."/>
        </authorList>
    </citation>
    <scope>NUCLEOTIDE SEQUENCE [LARGE SCALE GENOMIC DNA]</scope>
    <source>
        <strain evidence="3">LZ3.2</strain>
        <tissue evidence="3">Leaf</tissue>
    </source>
</reference>
<dbReference type="InterPro" id="IPR006527">
    <property type="entry name" value="F-box-assoc_dom_typ1"/>
</dbReference>
<dbReference type="CDD" id="cd22157">
    <property type="entry name" value="F-box_AtFBW1-like"/>
    <property type="match status" value="1"/>
</dbReference>
<dbReference type="EMBL" id="JACXVP010000007">
    <property type="protein sequence ID" value="KAG5596596.1"/>
    <property type="molecule type" value="Genomic_DNA"/>
</dbReference>
<dbReference type="InterPro" id="IPR001810">
    <property type="entry name" value="F-box_dom"/>
</dbReference>
<name>A0A9J5YBC3_SOLCO</name>
<dbReference type="PANTHER" id="PTHR31672:SF10">
    <property type="entry name" value="F-BOX DOMAIN-CONTAINING PROTEIN"/>
    <property type="match status" value="1"/>
</dbReference>
<feature type="domain" description="F-box" evidence="2">
    <location>
        <begin position="1"/>
        <end position="44"/>
    </location>
</feature>
<dbReference type="Pfam" id="PF07734">
    <property type="entry name" value="FBA_1"/>
    <property type="match status" value="1"/>
</dbReference>
<dbReference type="Pfam" id="PF12937">
    <property type="entry name" value="F-box-like"/>
    <property type="match status" value="1"/>
</dbReference>
<keyword evidence="4" id="KW-1185">Reference proteome</keyword>
<evidence type="ECO:0000313" key="4">
    <source>
        <dbReference type="Proteomes" id="UP000824120"/>
    </source>
</evidence>
<dbReference type="AlphaFoldDB" id="A0A9J5YBC3"/>
<dbReference type="InterPro" id="IPR017451">
    <property type="entry name" value="F-box-assoc_interact_dom"/>
</dbReference>
<dbReference type="PROSITE" id="PS50181">
    <property type="entry name" value="FBOX"/>
    <property type="match status" value="1"/>
</dbReference>
<accession>A0A9J5YBC3</accession>
<sequence>MSDYLPKDVLVEILSKLPLKTLVQCTTICKSWFSIIINPNFISLHHNTHINTACRRPLLFVRHYNMFDRVERYALHFDDEELGDSSDADSFEEYLELKCPERSRSEYLRIVGCCNGLICLSDDYDNFTDTVVLWNPIIRKHVGLPNPSLGYNGRGSCIYGFGFDGVKHDYKVVRVVYNSTATEDYKLQIPPTIEFLDKLRAVKFLVPPGVEVYSLSSGVWRTISDACPSYILHQNHSVSTFLNGAVHWIASHSSDDDDGNGNSNNDCNCSGSSSSSSNSNSKDCSFIVAFDVATEKFSEISLPDSVAERNVMKLDVMITGTSLALIEYEKFWQSDYCWIWVMKEYGVVKSWSRLHNIDLRGGFRNVVGFRTHGELLISARMVGMVSYNPKRRNISYLGIHGTNRSFHGEPFFESLALVGKEDRFAQQANSTIDVVQEVESVLDNGVDGTVLDNGGDRTVLDNGGYRAVLDNGGDGTVPDNGEDGTEEHT</sequence>
<evidence type="ECO:0000313" key="3">
    <source>
        <dbReference type="EMBL" id="KAG5596596.1"/>
    </source>
</evidence>